<dbReference type="EnsemblPlants" id="AUR62026134-RA">
    <property type="protein sequence ID" value="AUR62026134-RA:cds"/>
    <property type="gene ID" value="AUR62026134"/>
</dbReference>
<feature type="region of interest" description="Disordered" evidence="1">
    <location>
        <begin position="54"/>
        <end position="73"/>
    </location>
</feature>
<dbReference type="AlphaFoldDB" id="A0A803MAL7"/>
<proteinExistence type="predicted"/>
<evidence type="ECO:0000256" key="1">
    <source>
        <dbReference type="SAM" id="MobiDB-lite"/>
    </source>
</evidence>
<feature type="signal peptide" evidence="2">
    <location>
        <begin position="1"/>
        <end position="25"/>
    </location>
</feature>
<keyword evidence="4" id="KW-1185">Reference proteome</keyword>
<name>A0A803MAL7_CHEQI</name>
<keyword evidence="2" id="KW-0732">Signal</keyword>
<evidence type="ECO:0000256" key="2">
    <source>
        <dbReference type="SAM" id="SignalP"/>
    </source>
</evidence>
<evidence type="ECO:0000313" key="4">
    <source>
        <dbReference type="Proteomes" id="UP000596660"/>
    </source>
</evidence>
<feature type="chain" id="PRO_5031066349" evidence="2">
    <location>
        <begin position="26"/>
        <end position="213"/>
    </location>
</feature>
<organism evidence="3 4">
    <name type="scientific">Chenopodium quinoa</name>
    <name type="common">Quinoa</name>
    <dbReference type="NCBI Taxonomy" id="63459"/>
    <lineage>
        <taxon>Eukaryota</taxon>
        <taxon>Viridiplantae</taxon>
        <taxon>Streptophyta</taxon>
        <taxon>Embryophyta</taxon>
        <taxon>Tracheophyta</taxon>
        <taxon>Spermatophyta</taxon>
        <taxon>Magnoliopsida</taxon>
        <taxon>eudicotyledons</taxon>
        <taxon>Gunneridae</taxon>
        <taxon>Pentapetalae</taxon>
        <taxon>Caryophyllales</taxon>
        <taxon>Chenopodiaceae</taxon>
        <taxon>Chenopodioideae</taxon>
        <taxon>Atripliceae</taxon>
        <taxon>Chenopodium</taxon>
    </lineage>
</organism>
<protein>
    <submittedName>
        <fullName evidence="3">Uncharacterized protein</fullName>
    </submittedName>
</protein>
<sequence length="213" mass="22320">MEMKKAVSLVILVAAILVVATEAVADEHILGVRNGQLSDPVLLAIIRREDKGKGKAKSEGVSGSGKVLDKGKGKTKSERVIGSGKVLGKGKRKKKVVAKGLVFEDNSEGSESRSEEGYYKGNELGFDIAVCFLALQLVPGLTTAVLTQLCEANPGINLVIPDFVMPSAPNDASSAPRLFIDQNGQSSKSGGTVTQVFVGSNFLGISEFEVSGL</sequence>
<reference evidence="3" key="1">
    <citation type="journal article" date="2017" name="Nature">
        <title>The genome of Chenopodium quinoa.</title>
        <authorList>
            <person name="Jarvis D.E."/>
            <person name="Ho Y.S."/>
            <person name="Lightfoot D.J."/>
            <person name="Schmoeckel S.M."/>
            <person name="Li B."/>
            <person name="Borm T.J.A."/>
            <person name="Ohyanagi H."/>
            <person name="Mineta K."/>
            <person name="Michell C.T."/>
            <person name="Saber N."/>
            <person name="Kharbatia N.M."/>
            <person name="Rupper R.R."/>
            <person name="Sharp A.R."/>
            <person name="Dally N."/>
            <person name="Boughton B.A."/>
            <person name="Woo Y.H."/>
            <person name="Gao G."/>
            <person name="Schijlen E.G.W.M."/>
            <person name="Guo X."/>
            <person name="Momin A.A."/>
            <person name="Negrao S."/>
            <person name="Al-Babili S."/>
            <person name="Gehring C."/>
            <person name="Roessner U."/>
            <person name="Jung C."/>
            <person name="Murphy K."/>
            <person name="Arold S.T."/>
            <person name="Gojobori T."/>
            <person name="van der Linden C.G."/>
            <person name="van Loo E.N."/>
            <person name="Jellen E.N."/>
            <person name="Maughan P.J."/>
            <person name="Tester M."/>
        </authorList>
    </citation>
    <scope>NUCLEOTIDE SEQUENCE [LARGE SCALE GENOMIC DNA]</scope>
    <source>
        <strain evidence="3">cv. PI 614886</strain>
    </source>
</reference>
<accession>A0A803MAL7</accession>
<evidence type="ECO:0000313" key="3">
    <source>
        <dbReference type="EnsemblPlants" id="AUR62026134-RA:cds"/>
    </source>
</evidence>
<dbReference type="Gramene" id="AUR62026134-RA">
    <property type="protein sequence ID" value="AUR62026134-RA:cds"/>
    <property type="gene ID" value="AUR62026134"/>
</dbReference>
<dbReference type="Proteomes" id="UP000596660">
    <property type="component" value="Unplaced"/>
</dbReference>
<reference evidence="3" key="2">
    <citation type="submission" date="2021-03" db="UniProtKB">
        <authorList>
            <consortium name="EnsemblPlants"/>
        </authorList>
    </citation>
    <scope>IDENTIFICATION</scope>
</reference>